<sequence length="250" mass="27289">MEPVRQAIMARQAGDYDGALRVLAGIADDLRRDDPTLPPLPFIVLFEWGQLIEVHSPARDALAALRDEHVRRLLDGDTDSAEEAFGGRTHSRFWDIAWFNDTLGDSRSTYEVFLHLLRTTPEVAARYSSRALPAIVEQGDYALGERYLPEPLSQLGELNATARWAPLLPADFRPPHLSALLSGYVQALRLRGAILHGLGRHAEAGALRMAGLAGIESEELRALAEKELVAPGAISQLVATHQASLPPSPA</sequence>
<proteinExistence type="predicted"/>
<reference evidence="1" key="3">
    <citation type="submission" date="2022-12" db="EMBL/GenBank/DDBJ databases">
        <authorList>
            <person name="Sun Q."/>
            <person name="Kim S."/>
        </authorList>
    </citation>
    <scope>NUCLEOTIDE SEQUENCE</scope>
    <source>
        <strain evidence="1">KCTC 12343</strain>
    </source>
</reference>
<reference evidence="2 3" key="2">
    <citation type="submission" date="2019-02" db="EMBL/GenBank/DDBJ databases">
        <title>Draft Genome Sequences of Six Type Strains of the Genus Massilia.</title>
        <authorList>
            <person name="Miess H."/>
            <person name="Frediansyhah A."/>
            <person name="Gross H."/>
        </authorList>
    </citation>
    <scope>NUCLEOTIDE SEQUENCE [LARGE SCALE GENOMIC DNA]</scope>
    <source>
        <strain evidence="2 3">DSM 17472</strain>
    </source>
</reference>
<protein>
    <recommendedName>
        <fullName evidence="5">Tetratricopeptide repeat protein</fullName>
    </recommendedName>
</protein>
<organism evidence="1 4">
    <name type="scientific">Pseudoduganella albidiflava</name>
    <dbReference type="NCBI Taxonomy" id="321983"/>
    <lineage>
        <taxon>Bacteria</taxon>
        <taxon>Pseudomonadati</taxon>
        <taxon>Pseudomonadota</taxon>
        <taxon>Betaproteobacteria</taxon>
        <taxon>Burkholderiales</taxon>
        <taxon>Oxalobacteraceae</taxon>
        <taxon>Telluria group</taxon>
        <taxon>Pseudoduganella</taxon>
    </lineage>
</organism>
<evidence type="ECO:0000313" key="3">
    <source>
        <dbReference type="Proteomes" id="UP000292307"/>
    </source>
</evidence>
<dbReference type="Proteomes" id="UP000292307">
    <property type="component" value="Chromosome"/>
</dbReference>
<dbReference type="OrthoDB" id="8757522at2"/>
<accession>A0A411X1Y1</accession>
<evidence type="ECO:0008006" key="5">
    <source>
        <dbReference type="Google" id="ProtNLM"/>
    </source>
</evidence>
<dbReference type="EMBL" id="CP036401">
    <property type="protein sequence ID" value="QBI02969.1"/>
    <property type="molecule type" value="Genomic_DNA"/>
</dbReference>
<dbReference type="AlphaFoldDB" id="A0A411X1Y1"/>
<keyword evidence="3" id="KW-1185">Reference proteome</keyword>
<dbReference type="RefSeq" id="WP_131147078.1">
    <property type="nucleotide sequence ID" value="NZ_BMWV01000012.1"/>
</dbReference>
<name>A0A411X1Y1_9BURK</name>
<evidence type="ECO:0000313" key="2">
    <source>
        <dbReference type="EMBL" id="QBI02969.1"/>
    </source>
</evidence>
<evidence type="ECO:0000313" key="1">
    <source>
        <dbReference type="EMBL" id="GGY57828.1"/>
    </source>
</evidence>
<dbReference type="EMBL" id="BMWV01000012">
    <property type="protein sequence ID" value="GGY57828.1"/>
    <property type="molecule type" value="Genomic_DNA"/>
</dbReference>
<evidence type="ECO:0000313" key="4">
    <source>
        <dbReference type="Proteomes" id="UP000628442"/>
    </source>
</evidence>
<dbReference type="Proteomes" id="UP000628442">
    <property type="component" value="Unassembled WGS sequence"/>
</dbReference>
<gene>
    <name evidence="2" type="ORF">EYF70_20550</name>
    <name evidence="1" type="ORF">GCM10007387_45370</name>
</gene>
<reference evidence="1" key="1">
    <citation type="journal article" date="2014" name="Int. J. Syst. Evol. Microbiol.">
        <title>Complete genome sequence of Corynebacterium casei LMG S-19264T (=DSM 44701T), isolated from a smear-ripened cheese.</title>
        <authorList>
            <consortium name="US DOE Joint Genome Institute (JGI-PGF)"/>
            <person name="Walter F."/>
            <person name="Albersmeier A."/>
            <person name="Kalinowski J."/>
            <person name="Ruckert C."/>
        </authorList>
    </citation>
    <scope>NUCLEOTIDE SEQUENCE</scope>
    <source>
        <strain evidence="1">KCTC 12343</strain>
    </source>
</reference>